<evidence type="ECO:0000313" key="2">
    <source>
        <dbReference type="WBParaSite" id="HCON_00186520-00001"/>
    </source>
</evidence>
<keyword evidence="1" id="KW-1185">Reference proteome</keyword>
<proteinExistence type="predicted"/>
<sequence length="148" mass="16631">MFARRSNDIRLRPMCCICGEAVASLQDHFYCMRCLPMVIELADVVITGAITRKGGERLCSSCRVDLKVGLMSKLLDNFIQSFRPDLEVAENGHDTSSTTVTMTSIRCVMEILVREGDAVEEIEETIGRCRHLATVGEERDNESEGNWR</sequence>
<dbReference type="OrthoDB" id="5894571at2759"/>
<organism evidence="1 2">
    <name type="scientific">Haemonchus contortus</name>
    <name type="common">Barber pole worm</name>
    <dbReference type="NCBI Taxonomy" id="6289"/>
    <lineage>
        <taxon>Eukaryota</taxon>
        <taxon>Metazoa</taxon>
        <taxon>Ecdysozoa</taxon>
        <taxon>Nematoda</taxon>
        <taxon>Chromadorea</taxon>
        <taxon>Rhabditida</taxon>
        <taxon>Rhabditina</taxon>
        <taxon>Rhabditomorpha</taxon>
        <taxon>Strongyloidea</taxon>
        <taxon>Trichostrongylidae</taxon>
        <taxon>Haemonchus</taxon>
    </lineage>
</organism>
<reference evidence="2" key="1">
    <citation type="submission" date="2020-12" db="UniProtKB">
        <authorList>
            <consortium name="WormBaseParasite"/>
        </authorList>
    </citation>
    <scope>IDENTIFICATION</scope>
    <source>
        <strain evidence="2">MHco3</strain>
    </source>
</reference>
<dbReference type="AlphaFoldDB" id="A0A7I4Z7C0"/>
<name>A0A7I4Z7C0_HAECO</name>
<dbReference type="Proteomes" id="UP000025227">
    <property type="component" value="Unplaced"/>
</dbReference>
<protein>
    <submittedName>
        <fullName evidence="2">Zf-AD domain-containing protein</fullName>
    </submittedName>
</protein>
<evidence type="ECO:0000313" key="1">
    <source>
        <dbReference type="Proteomes" id="UP000025227"/>
    </source>
</evidence>
<dbReference type="WBParaSite" id="HCON_00186520-00001">
    <property type="protein sequence ID" value="HCON_00186520-00001"/>
    <property type="gene ID" value="HCON_00186520"/>
</dbReference>
<accession>A0A7I4Z7C0</accession>